<dbReference type="GO" id="GO:0046872">
    <property type="term" value="F:metal ion binding"/>
    <property type="evidence" value="ECO:0007669"/>
    <property type="project" value="UniProtKB-KW"/>
</dbReference>
<evidence type="ECO:0000256" key="2">
    <source>
        <dbReference type="ARBA" id="ARBA00022670"/>
    </source>
</evidence>
<dbReference type="GO" id="GO:0006508">
    <property type="term" value="P:proteolysis"/>
    <property type="evidence" value="ECO:0007669"/>
    <property type="project" value="UniProtKB-KW"/>
</dbReference>
<evidence type="ECO:0000313" key="10">
    <source>
        <dbReference type="Proteomes" id="UP000663852"/>
    </source>
</evidence>
<dbReference type="InterPro" id="IPR012962">
    <property type="entry name" value="Pept_M54_archaemetzincn"/>
</dbReference>
<dbReference type="InterPro" id="IPR024079">
    <property type="entry name" value="MetalloPept_cat_dom_sf"/>
</dbReference>
<name>A0A814MN07_ADIRI</name>
<proteinExistence type="predicted"/>
<dbReference type="Pfam" id="PF10262">
    <property type="entry name" value="Rdx"/>
    <property type="match status" value="1"/>
</dbReference>
<evidence type="ECO:0000256" key="1">
    <source>
        <dbReference type="ARBA" id="ARBA00001947"/>
    </source>
</evidence>
<reference evidence="9" key="1">
    <citation type="submission" date="2021-02" db="EMBL/GenBank/DDBJ databases">
        <authorList>
            <person name="Nowell W R."/>
        </authorList>
    </citation>
    <scope>NUCLEOTIDE SEQUENCE</scope>
</reference>
<keyword evidence="3" id="KW-0479">Metal-binding</keyword>
<evidence type="ECO:0000256" key="3">
    <source>
        <dbReference type="ARBA" id="ARBA00022723"/>
    </source>
</evidence>
<dbReference type="Gene3D" id="3.40.390.10">
    <property type="entry name" value="Collagenase (Catalytic Domain)"/>
    <property type="match status" value="1"/>
</dbReference>
<dbReference type="NCBIfam" id="TIGR02174">
    <property type="entry name" value="CXXU_selWTH"/>
    <property type="match status" value="1"/>
</dbReference>
<evidence type="ECO:0000256" key="7">
    <source>
        <dbReference type="ARBA" id="ARBA00023284"/>
    </source>
</evidence>
<evidence type="ECO:0000256" key="4">
    <source>
        <dbReference type="ARBA" id="ARBA00022801"/>
    </source>
</evidence>
<protein>
    <recommendedName>
        <fullName evidence="11">Archaemetzincin-2</fullName>
    </recommendedName>
</protein>
<keyword evidence="6" id="KW-0482">Metalloprotease</keyword>
<dbReference type="Pfam" id="PF07998">
    <property type="entry name" value="Peptidase_M54"/>
    <property type="match status" value="1"/>
</dbReference>
<keyword evidence="2" id="KW-0645">Protease</keyword>
<dbReference type="SUPFAM" id="SSF55486">
    <property type="entry name" value="Metalloproteases ('zincins'), catalytic domain"/>
    <property type="match status" value="1"/>
</dbReference>
<dbReference type="InterPro" id="IPR036249">
    <property type="entry name" value="Thioredoxin-like_sf"/>
</dbReference>
<accession>A0A814MN07</accession>
<dbReference type="OrthoDB" id="2365600at2759"/>
<feature type="region of interest" description="Disordered" evidence="8">
    <location>
        <begin position="337"/>
        <end position="364"/>
    </location>
</feature>
<dbReference type="PANTHER" id="PTHR15910">
    <property type="entry name" value="ARCHAEMETZINCIN"/>
    <property type="match status" value="1"/>
</dbReference>
<gene>
    <name evidence="9" type="ORF">EDS130_LOCUS18997</name>
</gene>
<dbReference type="Proteomes" id="UP000663852">
    <property type="component" value="Unassembled WGS sequence"/>
</dbReference>
<sequence>MSFQRPDSVRIVDALGDISQLPKDMQMAVSNRLDESFQPVPVPRDGDWLKQHQERGQTMKSFETKASKAVPHGTYKTIFIQPIGSFDHPRAAKLNVILEFARVFFAGCEVELLPGVDFSPSMKSRDNGGVLQYLTGNIHTYIAQTRHLRDTKRELLCVAVTMADIYPDESWNFVYGQARSSEGVGVYSFARLDPLFYHSTPKEILQTPLTEEHRIIMLRRCIKILLHEVGHLFGLNHCIYYICLMNGANNEREMDRQPLLLCPVCLHKLYSSLRFDVRQFDELKKACSTKNIEISGEATPNTSGSFEVTVDGKLVHSKKKGDGFPDTQEKMNKIVKAVDGNETETEVGDKAKTEAASGDKSDSD</sequence>
<keyword evidence="5" id="KW-0862">Zinc</keyword>
<evidence type="ECO:0000256" key="6">
    <source>
        <dbReference type="ARBA" id="ARBA00023049"/>
    </source>
</evidence>
<dbReference type="Gene3D" id="3.40.30.10">
    <property type="entry name" value="Glutaredoxin"/>
    <property type="match status" value="1"/>
</dbReference>
<evidence type="ECO:0000256" key="5">
    <source>
        <dbReference type="ARBA" id="ARBA00022833"/>
    </source>
</evidence>
<dbReference type="InterPro" id="IPR011893">
    <property type="entry name" value="Selenoprotein_Rdx-typ"/>
</dbReference>
<dbReference type="AlphaFoldDB" id="A0A814MN07"/>
<comment type="cofactor">
    <cofactor evidence="1">
        <name>Zn(2+)</name>
        <dbReference type="ChEBI" id="CHEBI:29105"/>
    </cofactor>
</comment>
<dbReference type="EMBL" id="CAJNOJ010000090">
    <property type="protein sequence ID" value="CAF1081609.1"/>
    <property type="molecule type" value="Genomic_DNA"/>
</dbReference>
<feature type="compositionally biased region" description="Basic and acidic residues" evidence="8">
    <location>
        <begin position="347"/>
        <end position="364"/>
    </location>
</feature>
<dbReference type="GO" id="GO:0008237">
    <property type="term" value="F:metallopeptidase activity"/>
    <property type="evidence" value="ECO:0007669"/>
    <property type="project" value="UniProtKB-KW"/>
</dbReference>
<organism evidence="9 10">
    <name type="scientific">Adineta ricciae</name>
    <name type="common">Rotifer</name>
    <dbReference type="NCBI Taxonomy" id="249248"/>
    <lineage>
        <taxon>Eukaryota</taxon>
        <taxon>Metazoa</taxon>
        <taxon>Spiralia</taxon>
        <taxon>Gnathifera</taxon>
        <taxon>Rotifera</taxon>
        <taxon>Eurotatoria</taxon>
        <taxon>Bdelloidea</taxon>
        <taxon>Adinetida</taxon>
        <taxon>Adinetidae</taxon>
        <taxon>Adineta</taxon>
    </lineage>
</organism>
<comment type="caution">
    <text evidence="9">The sequence shown here is derived from an EMBL/GenBank/DDBJ whole genome shotgun (WGS) entry which is preliminary data.</text>
</comment>
<keyword evidence="7" id="KW-0676">Redox-active center</keyword>
<evidence type="ECO:0000256" key="8">
    <source>
        <dbReference type="SAM" id="MobiDB-lite"/>
    </source>
</evidence>
<dbReference type="CDD" id="cd11375">
    <property type="entry name" value="Peptidase_M54"/>
    <property type="match status" value="1"/>
</dbReference>
<evidence type="ECO:0008006" key="11">
    <source>
        <dbReference type="Google" id="ProtNLM"/>
    </source>
</evidence>
<dbReference type="SUPFAM" id="SSF52833">
    <property type="entry name" value="Thioredoxin-like"/>
    <property type="match status" value="1"/>
</dbReference>
<evidence type="ECO:0000313" key="9">
    <source>
        <dbReference type="EMBL" id="CAF1081609.1"/>
    </source>
</evidence>
<keyword evidence="4" id="KW-0378">Hydrolase</keyword>
<dbReference type="PANTHER" id="PTHR15910:SF1">
    <property type="entry name" value="ARCHAEMETZINCIN-2"/>
    <property type="match status" value="1"/>
</dbReference>